<dbReference type="Gene3D" id="3.40.50.300">
    <property type="entry name" value="P-loop containing nucleotide triphosphate hydrolases"/>
    <property type="match status" value="2"/>
</dbReference>
<dbReference type="PROSITE" id="PS50893">
    <property type="entry name" value="ABC_TRANSPORTER_2"/>
    <property type="match status" value="2"/>
</dbReference>
<name>W0FM71_9BACT</name>
<organism evidence="6">
    <name type="scientific">uncultured bacterium Contigcl_1565</name>
    <dbReference type="NCBI Taxonomy" id="1393654"/>
    <lineage>
        <taxon>Bacteria</taxon>
        <taxon>environmental samples</taxon>
    </lineage>
</organism>
<evidence type="ECO:0000313" key="6">
    <source>
        <dbReference type="EMBL" id="AHF26003.1"/>
    </source>
</evidence>
<dbReference type="CDD" id="cd03257">
    <property type="entry name" value="ABC_NikE_OppD_transporters"/>
    <property type="match status" value="2"/>
</dbReference>
<dbReference type="EMBL" id="KC246862">
    <property type="protein sequence ID" value="AHF26003.1"/>
    <property type="molecule type" value="Genomic_DNA"/>
</dbReference>
<dbReference type="PANTHER" id="PTHR43776">
    <property type="entry name" value="TRANSPORT ATP-BINDING PROTEIN"/>
    <property type="match status" value="1"/>
</dbReference>
<dbReference type="AlphaFoldDB" id="W0FM71"/>
<keyword evidence="4" id="KW-0067">ATP-binding</keyword>
<dbReference type="InterPro" id="IPR003593">
    <property type="entry name" value="AAA+_ATPase"/>
</dbReference>
<feature type="domain" description="ABC transporter" evidence="5">
    <location>
        <begin position="292"/>
        <end position="524"/>
    </location>
</feature>
<proteinExistence type="inferred from homology"/>
<feature type="domain" description="ABC transporter" evidence="5">
    <location>
        <begin position="15"/>
        <end position="267"/>
    </location>
</feature>
<evidence type="ECO:0000256" key="2">
    <source>
        <dbReference type="ARBA" id="ARBA00022448"/>
    </source>
</evidence>
<accession>W0FM71</accession>
<dbReference type="SUPFAM" id="SSF52540">
    <property type="entry name" value="P-loop containing nucleoside triphosphate hydrolases"/>
    <property type="match status" value="2"/>
</dbReference>
<dbReference type="InterPro" id="IPR003439">
    <property type="entry name" value="ABC_transporter-like_ATP-bd"/>
</dbReference>
<evidence type="ECO:0000256" key="1">
    <source>
        <dbReference type="ARBA" id="ARBA00005417"/>
    </source>
</evidence>
<dbReference type="InterPro" id="IPR027417">
    <property type="entry name" value="P-loop_NTPase"/>
</dbReference>
<dbReference type="PANTHER" id="PTHR43776:SF7">
    <property type="entry name" value="D,D-DIPEPTIDE TRANSPORT ATP-BINDING PROTEIN DDPF-RELATED"/>
    <property type="match status" value="1"/>
</dbReference>
<dbReference type="GO" id="GO:0055085">
    <property type="term" value="P:transmembrane transport"/>
    <property type="evidence" value="ECO:0007669"/>
    <property type="project" value="UniProtKB-ARBA"/>
</dbReference>
<dbReference type="GO" id="GO:0005524">
    <property type="term" value="F:ATP binding"/>
    <property type="evidence" value="ECO:0007669"/>
    <property type="project" value="UniProtKB-KW"/>
</dbReference>
<dbReference type="InterPro" id="IPR050319">
    <property type="entry name" value="ABC_transp_ATP-bind"/>
</dbReference>
<dbReference type="InterPro" id="IPR017871">
    <property type="entry name" value="ABC_transporter-like_CS"/>
</dbReference>
<evidence type="ECO:0000256" key="4">
    <source>
        <dbReference type="ARBA" id="ARBA00022840"/>
    </source>
</evidence>
<keyword evidence="2" id="KW-0813">Transport</keyword>
<evidence type="ECO:0000256" key="3">
    <source>
        <dbReference type="ARBA" id="ARBA00022741"/>
    </source>
</evidence>
<dbReference type="PROSITE" id="PS00211">
    <property type="entry name" value="ABC_TRANSPORTER_1"/>
    <property type="match status" value="2"/>
</dbReference>
<evidence type="ECO:0000259" key="5">
    <source>
        <dbReference type="PROSITE" id="PS50893"/>
    </source>
</evidence>
<sequence length="532" mass="58658">MENISAERIRHIHLVKIKDLTLKFPANGKEPEHVVLDKLTFGIRDGEILGLIGNSGSGKSMTCYSVAGLLPENAVITEGTIKYQGKDLLSMNAKERRNMLGKDIGMIFQEPASALDPLMKVGKSLDEILLSHGITDKAERYNRISDILKTVGFDDPEKIYERYPHQLSGGQRQRILIAGAVLLSPKLLICDEPTSSLDTVTTVAILDLLRRLCIEMKITILFISHDLSAVKNFCDRVIVMRDGKIVEADTTEDILMNPKNPYTAELLTNARLDPRTLDLTHAEYDPENKPVLLCKDVSAAYTASLWGRWDENLVLSGVNMSIYPGEIKGLIGSSGCGKTTLVKTILGLMRSEGEIKRPEGSIGAVFQDPVSCLNPAHSILWHLKEALRPMRKTMSKEDIQAAIDNAVDTVGLDRSYLSRRPNELSGGQRQRVAIAMCVITQPKLIIADEPFSSLDATSAAEILKLLAKINREKKVAILMITHNIHIVRAVCSTVAVMDAGKIAEDNITEEVLEKPSSEAAIRLLDAEKRLHS</sequence>
<dbReference type="Pfam" id="PF00005">
    <property type="entry name" value="ABC_tran"/>
    <property type="match status" value="2"/>
</dbReference>
<keyword evidence="3" id="KW-0547">Nucleotide-binding</keyword>
<comment type="similarity">
    <text evidence="1">Belongs to the ABC transporter superfamily.</text>
</comment>
<dbReference type="GO" id="GO:0016887">
    <property type="term" value="F:ATP hydrolysis activity"/>
    <property type="evidence" value="ECO:0007669"/>
    <property type="project" value="InterPro"/>
</dbReference>
<reference evidence="6" key="1">
    <citation type="journal article" date="2013" name="PLoS ONE">
        <title>Metagenomic insights into the carbohydrate-active enzymes carried by the microorganisms adhering to solid digesta in the rumen of cows.</title>
        <authorList>
            <person name="Wang L."/>
            <person name="Hatem A."/>
            <person name="Catalyurek U.V."/>
            <person name="Morrison M."/>
            <person name="Yu Z."/>
        </authorList>
    </citation>
    <scope>NUCLEOTIDE SEQUENCE</scope>
</reference>
<dbReference type="SMART" id="SM00382">
    <property type="entry name" value="AAA"/>
    <property type="match status" value="2"/>
</dbReference>
<protein>
    <submittedName>
        <fullName evidence="6">ABC transporter</fullName>
    </submittedName>
</protein>